<protein>
    <recommendedName>
        <fullName evidence="3">FAD-binding domain-containing protein</fullName>
    </recommendedName>
</protein>
<dbReference type="NCBIfam" id="NF004780">
    <property type="entry name" value="PRK06126.1"/>
    <property type="match status" value="1"/>
</dbReference>
<dbReference type="InterPro" id="IPR050641">
    <property type="entry name" value="RIFMO-like"/>
</dbReference>
<dbReference type="PRINTS" id="PR00420">
    <property type="entry name" value="RNGMNOXGNASE"/>
</dbReference>
<keyword evidence="2" id="KW-0274">FAD</keyword>
<dbReference type="EMBL" id="CP010537">
    <property type="protein sequence ID" value="AJG22335.1"/>
    <property type="molecule type" value="Genomic_DNA"/>
</dbReference>
<dbReference type="Pfam" id="PF21274">
    <property type="entry name" value="Rng_hyd_C"/>
    <property type="match status" value="1"/>
</dbReference>
<dbReference type="STRING" id="68895.RR42_s0744"/>
<evidence type="ECO:0000256" key="2">
    <source>
        <dbReference type="ARBA" id="ARBA00022827"/>
    </source>
</evidence>
<dbReference type="InterPro" id="IPR002938">
    <property type="entry name" value="FAD-bd"/>
</dbReference>
<keyword evidence="1" id="KW-0285">Flavoprotein</keyword>
<evidence type="ECO:0000313" key="4">
    <source>
        <dbReference type="EMBL" id="AJG22335.1"/>
    </source>
</evidence>
<dbReference type="PANTHER" id="PTHR43004">
    <property type="entry name" value="TRK SYSTEM POTASSIUM UPTAKE PROTEIN"/>
    <property type="match status" value="1"/>
</dbReference>
<accession>A0A0C4YI78</accession>
<dbReference type="Gene3D" id="3.50.50.60">
    <property type="entry name" value="FAD/NAD(P)-binding domain"/>
    <property type="match status" value="1"/>
</dbReference>
<dbReference type="RefSeq" id="WP_043353766.1">
    <property type="nucleotide sequence ID" value="NZ_CP010537.1"/>
</dbReference>
<gene>
    <name evidence="4" type="ORF">RR42_s0744</name>
</gene>
<dbReference type="SUPFAM" id="SSF51905">
    <property type="entry name" value="FAD/NAD(P)-binding domain"/>
    <property type="match status" value="1"/>
</dbReference>
<reference evidence="4 5" key="1">
    <citation type="journal article" date="2015" name="Genome Announc.">
        <title>Complete Genome Sequence of Cupriavidus basilensis 4G11, Isolated from the Oak Ridge Field Research Center Site.</title>
        <authorList>
            <person name="Ray J."/>
            <person name="Waters R.J."/>
            <person name="Skerker J.M."/>
            <person name="Kuehl J.V."/>
            <person name="Price M.N."/>
            <person name="Huang J."/>
            <person name="Chakraborty R."/>
            <person name="Arkin A.P."/>
            <person name="Deutschbauer A."/>
        </authorList>
    </citation>
    <scope>NUCLEOTIDE SEQUENCE [LARGE SCALE GENOMIC DNA]</scope>
    <source>
        <strain evidence="4">4G11</strain>
    </source>
</reference>
<sequence>MIETPILIAGGGPVGLTLSLELAHQGIRSIVAERNPTTTRHPKMDLTNGRSMELYRRIGIADKLRKVGVPESSPFDIVWVDSLASHELCRFPYPSSARSQEIRKTQNDGTLTLEAPMRVSQIVFEPALKDAADASALAQTWFGWNVESFEQDAKGVTTLLHNRDLGETREVRSQYLVGCDGGNSMVRRHLGIELHGTSNAAQAFMVHFRSDARDLLQRFGVAWHIQTGSGALIAQNDKDIWTLQAFLPPGVKGEELDPHAVLKSWIGEDFDYEILQANPWWAHFLLADSYRQGRIFIAGDACHQWMPTGGYGMNCGVADAANLGWKLAAAVQGWGGEPLLDSYEQERRPVAEMSLKTSQRHLGVRLEIAQAYASAGELSGEGDEAAARRTELGRRILELGNAENEGWGAEHGYRYASAVTREEAGEPPAFDALSYTPSTWPGSRLPHVFLSDGTAVYDRLGPWFSLLVLRGADTSEFESAAKDLGVPVRIVHIADDTASRIYGSALVLVRPDQHVAWRGEVLRENCASILAYAAGRATEVIPAAA</sequence>
<dbReference type="KEGG" id="cbw:RR42_s0744"/>
<evidence type="ECO:0000259" key="3">
    <source>
        <dbReference type="Pfam" id="PF01494"/>
    </source>
</evidence>
<dbReference type="OrthoDB" id="3443359at2"/>
<feature type="domain" description="FAD-binding" evidence="3">
    <location>
        <begin position="3"/>
        <end position="354"/>
    </location>
</feature>
<dbReference type="InterPro" id="IPR036188">
    <property type="entry name" value="FAD/NAD-bd_sf"/>
</dbReference>
<dbReference type="Gene3D" id="3.40.30.120">
    <property type="match status" value="1"/>
</dbReference>
<proteinExistence type="predicted"/>
<evidence type="ECO:0000313" key="5">
    <source>
        <dbReference type="Proteomes" id="UP000031843"/>
    </source>
</evidence>
<keyword evidence="5" id="KW-1185">Reference proteome</keyword>
<organism evidence="4 5">
    <name type="scientific">Cupriavidus basilensis</name>
    <dbReference type="NCBI Taxonomy" id="68895"/>
    <lineage>
        <taxon>Bacteria</taxon>
        <taxon>Pseudomonadati</taxon>
        <taxon>Pseudomonadota</taxon>
        <taxon>Betaproteobacteria</taxon>
        <taxon>Burkholderiales</taxon>
        <taxon>Burkholderiaceae</taxon>
        <taxon>Cupriavidus</taxon>
    </lineage>
</organism>
<dbReference type="GO" id="GO:0071949">
    <property type="term" value="F:FAD binding"/>
    <property type="evidence" value="ECO:0007669"/>
    <property type="project" value="InterPro"/>
</dbReference>
<dbReference type="Pfam" id="PF01494">
    <property type="entry name" value="FAD_binding_3"/>
    <property type="match status" value="1"/>
</dbReference>
<evidence type="ECO:0000256" key="1">
    <source>
        <dbReference type="ARBA" id="ARBA00022630"/>
    </source>
</evidence>
<dbReference type="Proteomes" id="UP000031843">
    <property type="component" value="Chromosome secondary"/>
</dbReference>
<dbReference type="AlphaFoldDB" id="A0A0C4YI78"/>
<dbReference type="PANTHER" id="PTHR43004:SF21">
    <property type="entry name" value="FAD-BINDING DOMAIN-CONTAINING PROTEIN-RELATED"/>
    <property type="match status" value="1"/>
</dbReference>
<dbReference type="Gene3D" id="3.30.9.10">
    <property type="entry name" value="D-Amino Acid Oxidase, subunit A, domain 2"/>
    <property type="match status" value="1"/>
</dbReference>
<dbReference type="GO" id="GO:0016709">
    <property type="term" value="F:oxidoreductase activity, acting on paired donors, with incorporation or reduction of molecular oxygen, NAD(P)H as one donor, and incorporation of one atom of oxygen"/>
    <property type="evidence" value="ECO:0007669"/>
    <property type="project" value="UniProtKB-ARBA"/>
</dbReference>
<name>A0A0C4YI78_9BURK</name>